<name>A0AAQ4EJL9_AMBAM</name>
<gene>
    <name evidence="2" type="ORF">V5799_010593</name>
</gene>
<evidence type="ECO:0000313" key="3">
    <source>
        <dbReference type="Proteomes" id="UP001321473"/>
    </source>
</evidence>
<evidence type="ECO:0008006" key="4">
    <source>
        <dbReference type="Google" id="ProtNLM"/>
    </source>
</evidence>
<feature type="chain" id="PRO_5042930809" description="Secreted protein" evidence="1">
    <location>
        <begin position="19"/>
        <end position="321"/>
    </location>
</feature>
<evidence type="ECO:0000256" key="1">
    <source>
        <dbReference type="SAM" id="SignalP"/>
    </source>
</evidence>
<reference evidence="2 3" key="1">
    <citation type="journal article" date="2023" name="Arcadia Sci">
        <title>De novo assembly of a long-read Amblyomma americanum tick genome.</title>
        <authorList>
            <person name="Chou S."/>
            <person name="Poskanzer K.E."/>
            <person name="Rollins M."/>
            <person name="Thuy-Boun P.S."/>
        </authorList>
    </citation>
    <scope>NUCLEOTIDE SEQUENCE [LARGE SCALE GENOMIC DNA]</scope>
    <source>
        <strain evidence="2">F_SG_1</strain>
        <tissue evidence="2">Salivary glands</tissue>
    </source>
</reference>
<sequence length="321" mass="33992">MQTLLLSFWFVTQLLVLTYPWCAVFAPVPLELTTSEYGEEDHDLPAAACGLPVHASLPATVGTPAVLSLQDNSIVSASIVITYKLPVLEGARQWASESGEYADVISSLHFRYPVAGPRLSLVRCLLSSVLGISTLVYADEYHGLPPAARGLPVLASQTATVGTPPVLSLQDNSIISASIVIIYKLPVLKCARQWALESGKDADAASSVPFPYPVAGPCLCLVGCFFQVPLELLTPEYGEEDHDLPAAARGLPVLASQPATVGTPPVLSRQDNRIVSASIVIISKLPVLNGARQWASESGKDADAPSSVLFRCPVAGPRLSL</sequence>
<organism evidence="2 3">
    <name type="scientific">Amblyomma americanum</name>
    <name type="common">Lone star tick</name>
    <dbReference type="NCBI Taxonomy" id="6943"/>
    <lineage>
        <taxon>Eukaryota</taxon>
        <taxon>Metazoa</taxon>
        <taxon>Ecdysozoa</taxon>
        <taxon>Arthropoda</taxon>
        <taxon>Chelicerata</taxon>
        <taxon>Arachnida</taxon>
        <taxon>Acari</taxon>
        <taxon>Parasitiformes</taxon>
        <taxon>Ixodida</taxon>
        <taxon>Ixodoidea</taxon>
        <taxon>Ixodidae</taxon>
        <taxon>Amblyomminae</taxon>
        <taxon>Amblyomma</taxon>
    </lineage>
</organism>
<dbReference type="AlphaFoldDB" id="A0AAQ4EJL9"/>
<keyword evidence="3" id="KW-1185">Reference proteome</keyword>
<keyword evidence="1" id="KW-0732">Signal</keyword>
<protein>
    <recommendedName>
        <fullName evidence="4">Secreted protein</fullName>
    </recommendedName>
</protein>
<dbReference type="EMBL" id="JARKHS020014894">
    <property type="protein sequence ID" value="KAK8774870.1"/>
    <property type="molecule type" value="Genomic_DNA"/>
</dbReference>
<feature type="signal peptide" evidence="1">
    <location>
        <begin position="1"/>
        <end position="18"/>
    </location>
</feature>
<comment type="caution">
    <text evidence="2">The sequence shown here is derived from an EMBL/GenBank/DDBJ whole genome shotgun (WGS) entry which is preliminary data.</text>
</comment>
<evidence type="ECO:0000313" key="2">
    <source>
        <dbReference type="EMBL" id="KAK8774870.1"/>
    </source>
</evidence>
<accession>A0AAQ4EJL9</accession>
<dbReference type="Proteomes" id="UP001321473">
    <property type="component" value="Unassembled WGS sequence"/>
</dbReference>
<proteinExistence type="predicted"/>